<evidence type="ECO:0000313" key="2">
    <source>
        <dbReference type="EMBL" id="MDY0873903.1"/>
    </source>
</evidence>
<comment type="caution">
    <text evidence="2">The sequence shown here is derived from an EMBL/GenBank/DDBJ whole genome shotgun (WGS) entry which is preliminary data.</text>
</comment>
<keyword evidence="3" id="KW-1185">Reference proteome</keyword>
<reference evidence="2 3" key="1">
    <citation type="journal article" date="2013" name="Antonie Van Leeuwenhoek">
        <title>Dongia rigui sp. nov., isolated from freshwater of a large wetland in Korea.</title>
        <authorList>
            <person name="Baik K.S."/>
            <person name="Hwang Y.M."/>
            <person name="Choi J.S."/>
            <person name="Kwon J."/>
            <person name="Seong C.N."/>
        </authorList>
    </citation>
    <scope>NUCLEOTIDE SEQUENCE [LARGE SCALE GENOMIC DNA]</scope>
    <source>
        <strain evidence="2 3">04SU4-P</strain>
    </source>
</reference>
<gene>
    <name evidence="2" type="ORF">SMD31_18325</name>
</gene>
<evidence type="ECO:0000256" key="1">
    <source>
        <dbReference type="SAM" id="MobiDB-lite"/>
    </source>
</evidence>
<accession>A0ABU5E4P8</accession>
<dbReference type="Proteomes" id="UP001271769">
    <property type="component" value="Unassembled WGS sequence"/>
</dbReference>
<name>A0ABU5E4P8_9PROT</name>
<evidence type="ECO:0000313" key="3">
    <source>
        <dbReference type="Proteomes" id="UP001271769"/>
    </source>
</evidence>
<proteinExistence type="predicted"/>
<feature type="region of interest" description="Disordered" evidence="1">
    <location>
        <begin position="97"/>
        <end position="124"/>
    </location>
</feature>
<organism evidence="2 3">
    <name type="scientific">Dongia rigui</name>
    <dbReference type="NCBI Taxonomy" id="940149"/>
    <lineage>
        <taxon>Bacteria</taxon>
        <taxon>Pseudomonadati</taxon>
        <taxon>Pseudomonadota</taxon>
        <taxon>Alphaproteobacteria</taxon>
        <taxon>Rhodospirillales</taxon>
        <taxon>Dongiaceae</taxon>
        <taxon>Dongia</taxon>
    </lineage>
</organism>
<feature type="compositionally biased region" description="Low complexity" evidence="1">
    <location>
        <begin position="98"/>
        <end position="111"/>
    </location>
</feature>
<dbReference type="EMBL" id="JAXCLX010000003">
    <property type="protein sequence ID" value="MDY0873903.1"/>
    <property type="molecule type" value="Genomic_DNA"/>
</dbReference>
<sequence length="124" mass="12886">MSMKWRDIRGNILVAAITLGFIAGPIPVALAKDGIAIVQLSSAQFISNCQRMGGTLSQPAAGGLSCKLPSGTTVSCSFNGDGSAFCNWTTRLTPAQSRDLLGTRLDGTTTRPPKETTPGSDTVN</sequence>
<protein>
    <submittedName>
        <fullName evidence="2">Uncharacterized protein</fullName>
    </submittedName>
</protein>
<dbReference type="RefSeq" id="WP_320502374.1">
    <property type="nucleotide sequence ID" value="NZ_JAXCLX010000003.1"/>
</dbReference>